<name>A0AAW1QHV8_9CHLO</name>
<feature type="compositionally biased region" description="Polar residues" evidence="1">
    <location>
        <begin position="322"/>
        <end position="331"/>
    </location>
</feature>
<evidence type="ECO:0000313" key="4">
    <source>
        <dbReference type="Proteomes" id="UP001438707"/>
    </source>
</evidence>
<accession>A0AAW1QHV8</accession>
<gene>
    <name evidence="3" type="ORF">WJX74_003279</name>
</gene>
<dbReference type="AlphaFoldDB" id="A0AAW1QHV8"/>
<evidence type="ECO:0000313" key="3">
    <source>
        <dbReference type="EMBL" id="KAK9821029.1"/>
    </source>
</evidence>
<dbReference type="Pfam" id="PF14846">
    <property type="entry name" value="DUF4485"/>
    <property type="match status" value="1"/>
</dbReference>
<feature type="domain" description="DUF4485" evidence="2">
    <location>
        <begin position="86"/>
        <end position="166"/>
    </location>
</feature>
<dbReference type="EMBL" id="JALJOS010000041">
    <property type="protein sequence ID" value="KAK9821029.1"/>
    <property type="molecule type" value="Genomic_DNA"/>
</dbReference>
<dbReference type="Proteomes" id="UP001438707">
    <property type="component" value="Unassembled WGS sequence"/>
</dbReference>
<evidence type="ECO:0000256" key="1">
    <source>
        <dbReference type="SAM" id="MobiDB-lite"/>
    </source>
</evidence>
<feature type="region of interest" description="Disordered" evidence="1">
    <location>
        <begin position="314"/>
        <end position="340"/>
    </location>
</feature>
<comment type="caution">
    <text evidence="3">The sequence shown here is derived from an EMBL/GenBank/DDBJ whole genome shotgun (WGS) entry which is preliminary data.</text>
</comment>
<keyword evidence="4" id="KW-1185">Reference proteome</keyword>
<dbReference type="PANTHER" id="PTHR18871">
    <property type="entry name" value="CENTROSOMAL PROTEIN OF 112 KDA"/>
    <property type="match status" value="1"/>
</dbReference>
<proteinExistence type="predicted"/>
<feature type="region of interest" description="Disordered" evidence="1">
    <location>
        <begin position="242"/>
        <end position="262"/>
    </location>
</feature>
<feature type="region of interest" description="Disordered" evidence="1">
    <location>
        <begin position="381"/>
        <end position="411"/>
    </location>
</feature>
<evidence type="ECO:0000259" key="2">
    <source>
        <dbReference type="Pfam" id="PF14846"/>
    </source>
</evidence>
<dbReference type="PANTHER" id="PTHR18871:SF2">
    <property type="entry name" value="CENTROSOMAL PROTEIN OF 112 KDA"/>
    <property type="match status" value="1"/>
</dbReference>
<organism evidence="3 4">
    <name type="scientific">Apatococcus lobatus</name>
    <dbReference type="NCBI Taxonomy" id="904363"/>
    <lineage>
        <taxon>Eukaryota</taxon>
        <taxon>Viridiplantae</taxon>
        <taxon>Chlorophyta</taxon>
        <taxon>core chlorophytes</taxon>
        <taxon>Trebouxiophyceae</taxon>
        <taxon>Chlorellales</taxon>
        <taxon>Chlorellaceae</taxon>
        <taxon>Apatococcus</taxon>
    </lineage>
</organism>
<reference evidence="3 4" key="1">
    <citation type="journal article" date="2024" name="Nat. Commun.">
        <title>Phylogenomics reveals the evolutionary origins of lichenization in chlorophyte algae.</title>
        <authorList>
            <person name="Puginier C."/>
            <person name="Libourel C."/>
            <person name="Otte J."/>
            <person name="Skaloud P."/>
            <person name="Haon M."/>
            <person name="Grisel S."/>
            <person name="Petersen M."/>
            <person name="Berrin J.G."/>
            <person name="Delaux P.M."/>
            <person name="Dal Grande F."/>
            <person name="Keller J."/>
        </authorList>
    </citation>
    <scope>NUCLEOTIDE SEQUENCE [LARGE SCALE GENOMIC DNA]</scope>
    <source>
        <strain evidence="3 4">SAG 2145</strain>
    </source>
</reference>
<protein>
    <recommendedName>
        <fullName evidence="2">DUF4485 domain-containing protein</fullName>
    </recommendedName>
</protein>
<sequence length="599" mass="64662">MVANLTLAQNTCRLERESFQTKRSLSPNKSKTNAEGFKELQPLFSLLGVNTKVQQKMGESGMVGSLCTSASAWRDAFEEIRASHSLDSSFAKIAMEANQRRDLLNRQSAHRIKQWLDKLSEPTGNMIWKRNRNLYGLLLLLQLRAGRLEAPFDRSPMPEPLPAMPKWRIKAFASGRSTQRCTSMPTHSRAEGAAGRLHAYAGRTGSEELLPSGVFQPCSAHSGASSSESPRLLPGTGMQLVGAAAQRAESGSPSRRAALREPAAWQPSLLQVEAQLGASRERASQLAWQLAEAQERAQAQADKQMAAGLRQGRLRSPAKGSHGSSSVQPSKQRGCVEGQLSSLQAKTAALRFQMDQEDAERGSPGGFIPAFMPELPYQQSQIRRPLGPPPTFHHPLPQSSSAEPEHNDRPLPLCDAAFSRLGSSEAQVGSDKARDACGLATQASLPVHSSAGLLDTMPQLRPLRLSHSSMAGASHAPASARAILQASRNDQGSEPVTPTWRTHQAEVVVITPNKSRRFPGADANPLEVAIAEGPQGLARLTSGPASNAINPIKLVSHRHEAPAEHSAQKHSGFAGKLQKFDQQTSRLKRAIEAIGRQAP</sequence>
<dbReference type="InterPro" id="IPR027831">
    <property type="entry name" value="DUF4485"/>
</dbReference>
<dbReference type="InterPro" id="IPR055310">
    <property type="entry name" value="CEP112"/>
</dbReference>